<dbReference type="PANTHER" id="PTHR14453:SF89">
    <property type="entry name" value="PROTEIN MONO-ADP-RIBOSYLTRANSFERASE PARP14"/>
    <property type="match status" value="1"/>
</dbReference>
<name>A0A7K4VYD4_9TYRA</name>
<feature type="domain" description="Macro" evidence="7">
    <location>
        <begin position="1"/>
        <end position="110"/>
    </location>
</feature>
<dbReference type="GO" id="GO:0003950">
    <property type="term" value="F:NAD+ poly-ADP-ribosyltransferase activity"/>
    <property type="evidence" value="ECO:0007669"/>
    <property type="project" value="TreeGrafter"/>
</dbReference>
<dbReference type="EMBL" id="VZRD01000010">
    <property type="protein sequence ID" value="NWR27516.1"/>
    <property type="molecule type" value="Genomic_DNA"/>
</dbReference>
<evidence type="ECO:0000313" key="8">
    <source>
        <dbReference type="EMBL" id="NWR27516.1"/>
    </source>
</evidence>
<dbReference type="PROSITE" id="PS51154">
    <property type="entry name" value="MACRO"/>
    <property type="match status" value="1"/>
</dbReference>
<dbReference type="AlphaFoldDB" id="A0A7K4VYD4"/>
<reference evidence="8 9" key="1">
    <citation type="submission" date="2019-09" db="EMBL/GenBank/DDBJ databases">
        <title>Bird 10,000 Genomes (B10K) Project - Family phase.</title>
        <authorList>
            <person name="Zhang G."/>
        </authorList>
    </citation>
    <scope>NUCLEOTIDE SEQUENCE [LARGE SCALE GENOMIC DNA]</scope>
    <source>
        <strain evidence="8">B10K-CU-031-13</strain>
        <tissue evidence="8">Muscle</tissue>
    </source>
</reference>
<keyword evidence="4" id="KW-0520">NAD</keyword>
<evidence type="ECO:0000256" key="4">
    <source>
        <dbReference type="ARBA" id="ARBA00023027"/>
    </source>
</evidence>
<dbReference type="InterPro" id="IPR002589">
    <property type="entry name" value="Macro_dom"/>
</dbReference>
<dbReference type="Pfam" id="PF22005">
    <property type="entry name" value="WWE_1"/>
    <property type="match status" value="1"/>
</dbReference>
<evidence type="ECO:0000313" key="9">
    <source>
        <dbReference type="Proteomes" id="UP000540952"/>
    </source>
</evidence>
<dbReference type="PANTHER" id="PTHR14453">
    <property type="entry name" value="PARP/ZINC FINGER CCCH TYPE DOMAIN CONTAINING PROTEIN"/>
    <property type="match status" value="1"/>
</dbReference>
<dbReference type="Gene3D" id="3.40.220.10">
    <property type="entry name" value="Leucine Aminopeptidase, subunit E, domain 1"/>
    <property type="match status" value="1"/>
</dbReference>
<sequence>AGQLQHDFITTQGGNLLCSKIIHLLSNDDVKSQVSKVLNECEQRMYKSVAFPAIGTGQAGQSPAKVADEMLDAIVEFASKKSVQHLQTIKIIIFQTNMLKDFYESMKKREDSDSFAPDSWFSILKSFFWGKNQSTEKKKPMILEKKVNLVTFQICGESQENVDAAESWIKDLILKEQSETTITNELIESFDESQIATLADLQRRKHVTIQLDNKLSPPEITISGISRDVWFVLVEIQTMIQNMKDAEEEQSKAELFSNLVEWRYLGSNDTFVAFDKWTNMQLEDAKLAKKPYLNVRINKKNYKVDLNTLQAHDNQGKTINIQRVTRNEGEL</sequence>
<dbReference type="Pfam" id="PF01661">
    <property type="entry name" value="Macro"/>
    <property type="match status" value="1"/>
</dbReference>
<dbReference type="InterPro" id="IPR037197">
    <property type="entry name" value="WWE_dom_sf"/>
</dbReference>
<feature type="non-terminal residue" evidence="8">
    <location>
        <position position="1"/>
    </location>
</feature>
<evidence type="ECO:0000256" key="1">
    <source>
        <dbReference type="ARBA" id="ARBA00004123"/>
    </source>
</evidence>
<organism evidence="8 9">
    <name type="scientific">Tachuris rubrigastra</name>
    <dbReference type="NCBI Taxonomy" id="495162"/>
    <lineage>
        <taxon>Eukaryota</taxon>
        <taxon>Metazoa</taxon>
        <taxon>Chordata</taxon>
        <taxon>Craniata</taxon>
        <taxon>Vertebrata</taxon>
        <taxon>Euteleostomi</taxon>
        <taxon>Archelosauria</taxon>
        <taxon>Archosauria</taxon>
        <taxon>Dinosauria</taxon>
        <taxon>Saurischia</taxon>
        <taxon>Theropoda</taxon>
        <taxon>Coelurosauria</taxon>
        <taxon>Aves</taxon>
        <taxon>Neognathae</taxon>
        <taxon>Neoaves</taxon>
        <taxon>Telluraves</taxon>
        <taxon>Australaves</taxon>
        <taxon>Passeriformes</taxon>
        <taxon>Tyrannidae</taxon>
        <taxon>Tachuris</taxon>
    </lineage>
</organism>
<dbReference type="GO" id="GO:1990404">
    <property type="term" value="F:NAD+-protein mono-ADP-ribosyltransferase activity"/>
    <property type="evidence" value="ECO:0007669"/>
    <property type="project" value="TreeGrafter"/>
</dbReference>
<dbReference type="SUPFAM" id="SSF117839">
    <property type="entry name" value="WWE domain"/>
    <property type="match status" value="1"/>
</dbReference>
<dbReference type="InterPro" id="IPR004170">
    <property type="entry name" value="WWE_dom"/>
</dbReference>
<accession>A0A7K4VYD4</accession>
<dbReference type="GO" id="GO:0070212">
    <property type="term" value="P:protein poly-ADP-ribosylation"/>
    <property type="evidence" value="ECO:0007669"/>
    <property type="project" value="TreeGrafter"/>
</dbReference>
<dbReference type="Proteomes" id="UP000540952">
    <property type="component" value="Unassembled WGS sequence"/>
</dbReference>
<evidence type="ECO:0000259" key="6">
    <source>
        <dbReference type="PROSITE" id="PS50918"/>
    </source>
</evidence>
<proteinExistence type="predicted"/>
<dbReference type="InterPro" id="IPR057049">
    <property type="entry name" value="PARP14_KH_8"/>
</dbReference>
<comment type="caution">
    <text evidence="8">The sequence shown here is derived from an EMBL/GenBank/DDBJ whole genome shotgun (WGS) entry which is preliminary data.</text>
</comment>
<evidence type="ECO:0000256" key="5">
    <source>
        <dbReference type="ARBA" id="ARBA00023242"/>
    </source>
</evidence>
<dbReference type="GO" id="GO:0005737">
    <property type="term" value="C:cytoplasm"/>
    <property type="evidence" value="ECO:0007669"/>
    <property type="project" value="TreeGrafter"/>
</dbReference>
<dbReference type="Pfam" id="PF23254">
    <property type="entry name" value="KH_PARP14_8"/>
    <property type="match status" value="1"/>
</dbReference>
<gene>
    <name evidence="8" type="primary">Parp14_2</name>
    <name evidence="8" type="ORF">TACRUB_R15685</name>
</gene>
<dbReference type="GO" id="GO:0010629">
    <property type="term" value="P:negative regulation of gene expression"/>
    <property type="evidence" value="ECO:0007669"/>
    <property type="project" value="TreeGrafter"/>
</dbReference>
<dbReference type="PROSITE" id="PS50918">
    <property type="entry name" value="WWE"/>
    <property type="match status" value="1"/>
</dbReference>
<keyword evidence="2" id="KW-0328">Glycosyltransferase</keyword>
<keyword evidence="9" id="KW-1185">Reference proteome</keyword>
<dbReference type="GO" id="GO:0003714">
    <property type="term" value="F:transcription corepressor activity"/>
    <property type="evidence" value="ECO:0007669"/>
    <property type="project" value="TreeGrafter"/>
</dbReference>
<evidence type="ECO:0000256" key="3">
    <source>
        <dbReference type="ARBA" id="ARBA00022679"/>
    </source>
</evidence>
<keyword evidence="3" id="KW-0808">Transferase</keyword>
<evidence type="ECO:0000259" key="7">
    <source>
        <dbReference type="PROSITE" id="PS51154"/>
    </source>
</evidence>
<dbReference type="InterPro" id="IPR054596">
    <property type="entry name" value="PARP14_WWE"/>
</dbReference>
<feature type="domain" description="WWE" evidence="6">
    <location>
        <begin position="248"/>
        <end position="326"/>
    </location>
</feature>
<dbReference type="GO" id="GO:0005634">
    <property type="term" value="C:nucleus"/>
    <property type="evidence" value="ECO:0007669"/>
    <property type="project" value="UniProtKB-SubCell"/>
</dbReference>
<dbReference type="Gene3D" id="3.30.720.50">
    <property type="match status" value="1"/>
</dbReference>
<dbReference type="SUPFAM" id="SSF52949">
    <property type="entry name" value="Macro domain-like"/>
    <property type="match status" value="1"/>
</dbReference>
<protein>
    <submittedName>
        <fullName evidence="8">PAR14 polymerase</fullName>
    </submittedName>
</protein>
<evidence type="ECO:0000256" key="2">
    <source>
        <dbReference type="ARBA" id="ARBA00022676"/>
    </source>
</evidence>
<keyword evidence="5" id="KW-0539">Nucleus</keyword>
<comment type="subcellular location">
    <subcellularLocation>
        <location evidence="1">Nucleus</location>
    </subcellularLocation>
</comment>
<dbReference type="InterPro" id="IPR052056">
    <property type="entry name" value="Mono-ARTD/PARP"/>
</dbReference>
<dbReference type="InterPro" id="IPR043472">
    <property type="entry name" value="Macro_dom-like"/>
</dbReference>
<feature type="non-terminal residue" evidence="8">
    <location>
        <position position="331"/>
    </location>
</feature>